<dbReference type="GO" id="GO:0005829">
    <property type="term" value="C:cytosol"/>
    <property type="evidence" value="ECO:0007669"/>
    <property type="project" value="TreeGrafter"/>
</dbReference>
<dbReference type="InterPro" id="IPR027444">
    <property type="entry name" value="H-NS_C_dom"/>
</dbReference>
<protein>
    <submittedName>
        <fullName evidence="7">DNA-binding protein H-NS</fullName>
    </submittedName>
</protein>
<evidence type="ECO:0000256" key="2">
    <source>
        <dbReference type="ARBA" id="ARBA00010610"/>
    </source>
</evidence>
<dbReference type="GO" id="GO:0003680">
    <property type="term" value="F:minor groove of adenine-thymine-rich DNA binding"/>
    <property type="evidence" value="ECO:0007669"/>
    <property type="project" value="TreeGrafter"/>
</dbReference>
<dbReference type="InterPro" id="IPR037150">
    <property type="entry name" value="H-NS_C_dom_sf"/>
</dbReference>
<dbReference type="EMBL" id="FWZX01000017">
    <property type="protein sequence ID" value="SMF48906.1"/>
    <property type="molecule type" value="Genomic_DNA"/>
</dbReference>
<dbReference type="PANTHER" id="PTHR38097">
    <property type="match status" value="1"/>
</dbReference>
<evidence type="ECO:0000256" key="1">
    <source>
        <dbReference type="ARBA" id="ARBA00004453"/>
    </source>
</evidence>
<dbReference type="Pfam" id="PF00816">
    <property type="entry name" value="Histone_HNS"/>
    <property type="match status" value="1"/>
</dbReference>
<accession>A0A1Y6C7D0</accession>
<dbReference type="AlphaFoldDB" id="A0A1Y6C7D0"/>
<dbReference type="GO" id="GO:0003681">
    <property type="term" value="F:bent DNA binding"/>
    <property type="evidence" value="ECO:0007669"/>
    <property type="project" value="TreeGrafter"/>
</dbReference>
<dbReference type="GO" id="GO:0009295">
    <property type="term" value="C:nucleoid"/>
    <property type="evidence" value="ECO:0007669"/>
    <property type="project" value="UniProtKB-SubCell"/>
</dbReference>
<keyword evidence="4 7" id="KW-0238">DNA-binding</keyword>
<feature type="compositionally biased region" description="Basic residues" evidence="5">
    <location>
        <begin position="62"/>
        <end position="75"/>
    </location>
</feature>
<dbReference type="SMART" id="SM00528">
    <property type="entry name" value="HNS"/>
    <property type="match status" value="1"/>
</dbReference>
<evidence type="ECO:0000256" key="3">
    <source>
        <dbReference type="ARBA" id="ARBA00022490"/>
    </source>
</evidence>
<keyword evidence="3" id="KW-0963">Cytoplasm</keyword>
<sequence length="111" mass="12142">MAAVNLEKMSTKELKDLIASAEAMIAKKEKAERQSALKDAQAAAAKWGFDLKELIDAGAKPAGRKAGKRQLKPKFRHPENPDLTWSGVGRKPKWVLEAESAGKIDAMRISD</sequence>
<name>A0A1Y6C7D0_9PROT</name>
<gene>
    <name evidence="7" type="ORF">SAMN05428998_117123</name>
</gene>
<dbReference type="Proteomes" id="UP000192917">
    <property type="component" value="Unassembled WGS sequence"/>
</dbReference>
<dbReference type="GO" id="GO:0001217">
    <property type="term" value="F:DNA-binding transcription repressor activity"/>
    <property type="evidence" value="ECO:0007669"/>
    <property type="project" value="TreeGrafter"/>
</dbReference>
<evidence type="ECO:0000256" key="5">
    <source>
        <dbReference type="SAM" id="MobiDB-lite"/>
    </source>
</evidence>
<evidence type="ECO:0000313" key="7">
    <source>
        <dbReference type="EMBL" id="SMF48906.1"/>
    </source>
</evidence>
<feature type="domain" description="DNA-binding protein H-NS-like C-terminal" evidence="6">
    <location>
        <begin position="65"/>
        <end position="109"/>
    </location>
</feature>
<evidence type="ECO:0000256" key="4">
    <source>
        <dbReference type="ARBA" id="ARBA00023125"/>
    </source>
</evidence>
<dbReference type="GO" id="GO:0032993">
    <property type="term" value="C:protein-DNA complex"/>
    <property type="evidence" value="ECO:0007669"/>
    <property type="project" value="TreeGrafter"/>
</dbReference>
<dbReference type="Gene3D" id="4.10.430.10">
    <property type="entry name" value="Histone-like protein H-NS, C-terminal domain"/>
    <property type="match status" value="1"/>
</dbReference>
<evidence type="ECO:0000313" key="8">
    <source>
        <dbReference type="Proteomes" id="UP000192917"/>
    </source>
</evidence>
<evidence type="ECO:0000259" key="6">
    <source>
        <dbReference type="SMART" id="SM00528"/>
    </source>
</evidence>
<dbReference type="GO" id="GO:0000976">
    <property type="term" value="F:transcription cis-regulatory region binding"/>
    <property type="evidence" value="ECO:0007669"/>
    <property type="project" value="TreeGrafter"/>
</dbReference>
<proteinExistence type="inferred from homology"/>
<keyword evidence="8" id="KW-1185">Reference proteome</keyword>
<dbReference type="PANTHER" id="PTHR38097:SF2">
    <property type="entry name" value="DNA-BINDING PROTEIN STPA"/>
    <property type="match status" value="1"/>
</dbReference>
<feature type="region of interest" description="Disordered" evidence="5">
    <location>
        <begin position="60"/>
        <end position="88"/>
    </location>
</feature>
<dbReference type="STRING" id="560819.SAMN05428998_117123"/>
<comment type="subcellular location">
    <subcellularLocation>
        <location evidence="1">Cytoplasm</location>
        <location evidence="1">Nucleoid</location>
    </subcellularLocation>
</comment>
<reference evidence="7 8" key="1">
    <citation type="submission" date="2017-04" db="EMBL/GenBank/DDBJ databases">
        <authorList>
            <person name="Afonso C.L."/>
            <person name="Miller P.J."/>
            <person name="Scott M.A."/>
            <person name="Spackman E."/>
            <person name="Goraichik I."/>
            <person name="Dimitrov K.M."/>
            <person name="Suarez D.L."/>
            <person name="Swayne D.E."/>
        </authorList>
    </citation>
    <scope>NUCLEOTIDE SEQUENCE [LARGE SCALE GENOMIC DNA]</scope>
    <source>
        <strain evidence="7 8">USBA 355</strain>
    </source>
</reference>
<dbReference type="SUPFAM" id="SSF81273">
    <property type="entry name" value="H-NS histone-like proteins"/>
    <property type="match status" value="1"/>
</dbReference>
<organism evidence="7 8">
    <name type="scientific">Tistlia consotensis USBA 355</name>
    <dbReference type="NCBI Taxonomy" id="560819"/>
    <lineage>
        <taxon>Bacteria</taxon>
        <taxon>Pseudomonadati</taxon>
        <taxon>Pseudomonadota</taxon>
        <taxon>Alphaproteobacteria</taxon>
        <taxon>Rhodospirillales</taxon>
        <taxon>Rhodovibrionaceae</taxon>
        <taxon>Tistlia</taxon>
    </lineage>
</organism>
<comment type="similarity">
    <text evidence="2">Belongs to the histone-like protein H-NS family.</text>
</comment>